<sequence length="59" mass="6445">MNEGGQRPIAVWAVLVVPFVPVAVSLWARDDLSIRFVVAYRFPAVVLTALGVLPAPWNV</sequence>
<evidence type="ECO:0000313" key="3">
    <source>
        <dbReference type="Proteomes" id="UP000186547"/>
    </source>
</evidence>
<accession>A0A1P8LPH1</accession>
<feature type="transmembrane region" description="Helical" evidence="1">
    <location>
        <begin position="9"/>
        <end position="28"/>
    </location>
</feature>
<proteinExistence type="predicted"/>
<dbReference type="RefSeq" id="WP_029601516.1">
    <property type="nucleotide sequence ID" value="NZ_AOLZ01000013.1"/>
</dbReference>
<dbReference type="EMBL" id="CP019285">
    <property type="protein sequence ID" value="APW97672.1"/>
    <property type="molecule type" value="Genomic_DNA"/>
</dbReference>
<dbReference type="AlphaFoldDB" id="A0A1P8LPH1"/>
<evidence type="ECO:0000313" key="2">
    <source>
        <dbReference type="EMBL" id="APW97672.1"/>
    </source>
</evidence>
<keyword evidence="1" id="KW-0812">Transmembrane</keyword>
<dbReference type="GeneID" id="30921009"/>
<gene>
    <name evidence="2" type="ORF">CHINAEXTREME_07755</name>
</gene>
<dbReference type="Proteomes" id="UP000186547">
    <property type="component" value="Chromosome"/>
</dbReference>
<reference evidence="2 3" key="1">
    <citation type="journal article" date="2011" name="J. Bacteriol.">
        <title>Genome sequence of Halobiforma lacisalsi AJ5, an extremely halophilic archaeon which harbors a bop gene.</title>
        <authorList>
            <person name="Jiang X."/>
            <person name="Wang S."/>
            <person name="Cheng H."/>
            <person name="Huo Y."/>
            <person name="Zhang X."/>
            <person name="Zhu X."/>
            <person name="Han X."/>
            <person name="Ni P."/>
            <person name="Wu M."/>
        </authorList>
    </citation>
    <scope>NUCLEOTIDE SEQUENCE [LARGE SCALE GENOMIC DNA]</scope>
    <source>
        <strain evidence="2 3">AJ5</strain>
    </source>
</reference>
<keyword evidence="1" id="KW-1133">Transmembrane helix</keyword>
<evidence type="ECO:0000256" key="1">
    <source>
        <dbReference type="SAM" id="Phobius"/>
    </source>
</evidence>
<protein>
    <submittedName>
        <fullName evidence="2">Uncharacterized protein</fullName>
    </submittedName>
</protein>
<organism evidence="2 3">
    <name type="scientific">Natronobacterium lacisalsi AJ5</name>
    <dbReference type="NCBI Taxonomy" id="358396"/>
    <lineage>
        <taxon>Archaea</taxon>
        <taxon>Methanobacteriati</taxon>
        <taxon>Methanobacteriota</taxon>
        <taxon>Stenosarchaea group</taxon>
        <taxon>Halobacteria</taxon>
        <taxon>Halobacteriales</taxon>
        <taxon>Natrialbaceae</taxon>
        <taxon>Natronobacterium</taxon>
    </lineage>
</organism>
<name>A0A1P8LPH1_NATLA</name>
<feature type="transmembrane region" description="Helical" evidence="1">
    <location>
        <begin position="34"/>
        <end position="53"/>
    </location>
</feature>
<keyword evidence="1" id="KW-0472">Membrane</keyword>
<dbReference type="KEGG" id="hlc:CHINAEXTREME07755"/>